<gene>
    <name evidence="4" type="ORF">WR25_00760</name>
</gene>
<evidence type="ECO:0000313" key="4">
    <source>
        <dbReference type="EMBL" id="PAV84668.1"/>
    </source>
</evidence>
<reference evidence="4 5" key="1">
    <citation type="journal article" date="2017" name="Curr. Biol.">
        <title>Genome architecture and evolution of a unichromosomal asexual nematode.</title>
        <authorList>
            <person name="Fradin H."/>
            <person name="Zegar C."/>
            <person name="Gutwein M."/>
            <person name="Lucas J."/>
            <person name="Kovtun M."/>
            <person name="Corcoran D."/>
            <person name="Baugh L.R."/>
            <person name="Kiontke K."/>
            <person name="Gunsalus K."/>
            <person name="Fitch D.H."/>
            <person name="Piano F."/>
        </authorList>
    </citation>
    <scope>NUCLEOTIDE SEQUENCE [LARGE SCALE GENOMIC DNA]</scope>
    <source>
        <strain evidence="4">PF1309</strain>
    </source>
</reference>
<dbReference type="Pfam" id="PF00079">
    <property type="entry name" value="Serpin"/>
    <property type="match status" value="1"/>
</dbReference>
<dbReference type="EMBL" id="LIAE01006829">
    <property type="protein sequence ID" value="PAV84670.1"/>
    <property type="molecule type" value="Genomic_DNA"/>
</dbReference>
<dbReference type="OrthoDB" id="9518664at2759"/>
<dbReference type="InterPro" id="IPR023796">
    <property type="entry name" value="Serpin_dom"/>
</dbReference>
<keyword evidence="5" id="KW-1185">Reference proteome</keyword>
<dbReference type="Gene3D" id="3.30.497.10">
    <property type="entry name" value="Antithrombin, subunit I, domain 2"/>
    <property type="match status" value="1"/>
</dbReference>
<dbReference type="PANTHER" id="PTHR11461">
    <property type="entry name" value="SERINE PROTEASE INHIBITOR, SERPIN"/>
    <property type="match status" value="1"/>
</dbReference>
<dbReference type="InterPro" id="IPR000215">
    <property type="entry name" value="Serpin_fam"/>
</dbReference>
<dbReference type="GO" id="GO:0004867">
    <property type="term" value="F:serine-type endopeptidase inhibitor activity"/>
    <property type="evidence" value="ECO:0007669"/>
    <property type="project" value="InterPro"/>
</dbReference>
<dbReference type="PANTHER" id="PTHR11461:SF211">
    <property type="entry name" value="GH10112P-RELATED"/>
    <property type="match status" value="1"/>
</dbReference>
<dbReference type="InterPro" id="IPR036186">
    <property type="entry name" value="Serpin_sf"/>
</dbReference>
<dbReference type="STRING" id="2018661.A0A2A2LEZ8"/>
<comment type="similarity">
    <text evidence="1 2">Belongs to the serpin family.</text>
</comment>
<comment type="caution">
    <text evidence="4">The sequence shown here is derived from an EMBL/GenBank/DDBJ whole genome shotgun (WGS) entry which is preliminary data.</text>
</comment>
<dbReference type="Gene3D" id="2.30.39.10">
    <property type="entry name" value="Alpha-1-antitrypsin, domain 1"/>
    <property type="match status" value="1"/>
</dbReference>
<name>A0A2A2LEZ8_9BILA</name>
<dbReference type="AlphaFoldDB" id="A0A2A2LEZ8"/>
<dbReference type="GO" id="GO:0005615">
    <property type="term" value="C:extracellular space"/>
    <property type="evidence" value="ECO:0007669"/>
    <property type="project" value="InterPro"/>
</dbReference>
<evidence type="ECO:0000259" key="3">
    <source>
        <dbReference type="SMART" id="SM00093"/>
    </source>
</evidence>
<dbReference type="InterPro" id="IPR042178">
    <property type="entry name" value="Serpin_sf_1"/>
</dbReference>
<dbReference type="EMBL" id="LIAE01006829">
    <property type="protein sequence ID" value="PAV84668.1"/>
    <property type="molecule type" value="Genomic_DNA"/>
</dbReference>
<dbReference type="EMBL" id="LIAE01006829">
    <property type="protein sequence ID" value="PAV84669.1"/>
    <property type="molecule type" value="Genomic_DNA"/>
</dbReference>
<evidence type="ECO:0000256" key="2">
    <source>
        <dbReference type="RuleBase" id="RU000411"/>
    </source>
</evidence>
<dbReference type="Proteomes" id="UP000218231">
    <property type="component" value="Unassembled WGS sequence"/>
</dbReference>
<evidence type="ECO:0000313" key="5">
    <source>
        <dbReference type="Proteomes" id="UP000218231"/>
    </source>
</evidence>
<dbReference type="SMART" id="SM00093">
    <property type="entry name" value="SERPIN"/>
    <property type="match status" value="1"/>
</dbReference>
<protein>
    <recommendedName>
        <fullName evidence="3">Serpin domain-containing protein</fullName>
    </recommendedName>
</protein>
<dbReference type="SUPFAM" id="SSF56574">
    <property type="entry name" value="Serpins"/>
    <property type="match status" value="1"/>
</dbReference>
<dbReference type="InterPro" id="IPR042185">
    <property type="entry name" value="Serpin_sf_2"/>
</dbReference>
<organism evidence="4 5">
    <name type="scientific">Diploscapter pachys</name>
    <dbReference type="NCBI Taxonomy" id="2018661"/>
    <lineage>
        <taxon>Eukaryota</taxon>
        <taxon>Metazoa</taxon>
        <taxon>Ecdysozoa</taxon>
        <taxon>Nematoda</taxon>
        <taxon>Chromadorea</taxon>
        <taxon>Rhabditida</taxon>
        <taxon>Rhabditina</taxon>
        <taxon>Rhabditomorpha</taxon>
        <taxon>Rhabditoidea</taxon>
        <taxon>Rhabditidae</taxon>
        <taxon>Diploscapter</taxon>
    </lineage>
</organism>
<proteinExistence type="inferred from homology"/>
<accession>A0A2A2LEZ8</accession>
<feature type="domain" description="Serpin" evidence="3">
    <location>
        <begin position="11"/>
        <end position="368"/>
    </location>
</feature>
<evidence type="ECO:0000256" key="1">
    <source>
        <dbReference type="ARBA" id="ARBA00009500"/>
    </source>
</evidence>
<sequence length="368" mass="40918">MFLEAETSFGVGILQQFPLNESFVFSPLSIALALSLVHVGAKGETKTQIANAICKGSNDDQLKQHYGFLSNSLMSAHENIEINLANKAFLNKKYPIKKSYLEAISKAYNASAENLDFSQSAKSAGIMNDFVSKNTRGRIQKLIDESEVSDAGVAFLINALYLNAPWENEFRGYMTYPDGVFDVRPGVTKKVIYIRNTEINQDYVENDEVQVLSLSFKNQDYRFNIFLPKEKYGLEKFVKGLTGAKVQGMLGKMKSTLVNVRMPRMKVETTKRLNDLLKAVGIKKAFETDADLSELAEFPTYVSNVKHKANLELDESGVVASAVTSVEMLAGAAPPDENAPKPIEFEADHSFFFALTLNNHPLFIGTFM</sequence>